<evidence type="ECO:0000313" key="1">
    <source>
        <dbReference type="EMBL" id="KWV87956.1"/>
    </source>
</evidence>
<organism evidence="1 2">
    <name type="scientific">Pseudomonas fluorescens</name>
    <dbReference type="NCBI Taxonomy" id="294"/>
    <lineage>
        <taxon>Bacteria</taxon>
        <taxon>Pseudomonadati</taxon>
        <taxon>Pseudomonadota</taxon>
        <taxon>Gammaproteobacteria</taxon>
        <taxon>Pseudomonadales</taxon>
        <taxon>Pseudomonadaceae</taxon>
        <taxon>Pseudomonas</taxon>
    </lineage>
</organism>
<dbReference type="AlphaFoldDB" id="A0A120G7X6"/>
<dbReference type="Proteomes" id="UP000061348">
    <property type="component" value="Unassembled WGS sequence"/>
</dbReference>
<sequence length="73" mass="8121">MTSVIDSPRRFFAELSPITQRTASMMFDLPQPLGPTTAAMLLGKLTVVGSTKDLNPANLMHLSRTLRRPPRLR</sequence>
<name>A0A120G7X6_PSEFL</name>
<protein>
    <submittedName>
        <fullName evidence="1">Uncharacterized protein</fullName>
    </submittedName>
</protein>
<comment type="caution">
    <text evidence="1">The sequence shown here is derived from an EMBL/GenBank/DDBJ whole genome shotgun (WGS) entry which is preliminary data.</text>
</comment>
<evidence type="ECO:0000313" key="2">
    <source>
        <dbReference type="Proteomes" id="UP000061348"/>
    </source>
</evidence>
<gene>
    <name evidence="1" type="ORF">PFLmoz3_02340</name>
</gene>
<reference evidence="1 2" key="1">
    <citation type="submission" date="2015-05" db="EMBL/GenBank/DDBJ databases">
        <title>A genomic and transcriptomic approach to investigate the blue pigment phenotype in Pseudomonas fluorescens.</title>
        <authorList>
            <person name="Andreani N.A."/>
            <person name="Cardazzo B."/>
        </authorList>
    </citation>
    <scope>NUCLEOTIDE SEQUENCE [LARGE SCALE GENOMIC DNA]</scope>
    <source>
        <strain evidence="1 2">Ps_22</strain>
    </source>
</reference>
<dbReference type="EMBL" id="LCYA01000058">
    <property type="protein sequence ID" value="KWV87956.1"/>
    <property type="molecule type" value="Genomic_DNA"/>
</dbReference>
<accession>A0A120G7X6</accession>
<proteinExistence type="predicted"/>